<dbReference type="InterPro" id="IPR018060">
    <property type="entry name" value="HTH_AraC"/>
</dbReference>
<sequence>MDKKRRDFVNCEVIDLSGAEIGINQVIAVQTNCDNDGKIVYSKHHVLPKYGCGCITNFQFDDLLISISRYKLVKDLIIKYDCDDDFTQLSFLLEGEKIISIRGVEEDIPIESHESYIANINKFKGYVRVSGVKAFKEIKIKLSKLFLLNHGFSNDFIFKKFSDKDLILPITNELFTVLTNLEDINLKGISRKIFMEAKVLELLAIQMENYKVKKPSDKIACTGKIIRKLYAVHHILKNNLDKNYSIKQLSQEVALNENLLKKEYKRVFGFSMNEFCKQEKMNKAKELLRSSQLPIYQIAEDTGYKNATHFSAAFKKYFGETPKQYREIL</sequence>
<accession>A0A238Z2Z6</accession>
<dbReference type="GO" id="GO:0003700">
    <property type="term" value="F:DNA-binding transcription factor activity"/>
    <property type="evidence" value="ECO:0007669"/>
    <property type="project" value="InterPro"/>
</dbReference>
<dbReference type="InterPro" id="IPR018062">
    <property type="entry name" value="HTH_AraC-typ_CS"/>
</dbReference>
<keyword evidence="3" id="KW-0804">Transcription</keyword>
<keyword evidence="1" id="KW-0805">Transcription regulation</keyword>
<dbReference type="RefSeq" id="WP_089379296.1">
    <property type="nucleotide sequence ID" value="NZ_FZNX01000005.1"/>
</dbReference>
<reference evidence="6" key="1">
    <citation type="submission" date="2017-06" db="EMBL/GenBank/DDBJ databases">
        <authorList>
            <person name="Varghese N."/>
            <person name="Submissions S."/>
        </authorList>
    </citation>
    <scope>NUCLEOTIDE SEQUENCE [LARGE SCALE GENOMIC DNA]</scope>
    <source>
        <strain evidence="6">DSM 27993</strain>
    </source>
</reference>
<proteinExistence type="predicted"/>
<protein>
    <submittedName>
        <fullName evidence="5">Transcriptional regulator, AraC family</fullName>
    </submittedName>
</protein>
<dbReference type="InterPro" id="IPR009057">
    <property type="entry name" value="Homeodomain-like_sf"/>
</dbReference>
<dbReference type="PROSITE" id="PS00041">
    <property type="entry name" value="HTH_ARAC_FAMILY_1"/>
    <property type="match status" value="1"/>
</dbReference>
<dbReference type="PROSITE" id="PS01124">
    <property type="entry name" value="HTH_ARAC_FAMILY_2"/>
    <property type="match status" value="1"/>
</dbReference>
<dbReference type="Pfam" id="PF12833">
    <property type="entry name" value="HTH_18"/>
    <property type="match status" value="1"/>
</dbReference>
<dbReference type="InterPro" id="IPR053142">
    <property type="entry name" value="PchR_regulatory_protein"/>
</dbReference>
<dbReference type="PANTHER" id="PTHR47893:SF1">
    <property type="entry name" value="REGULATORY PROTEIN PCHR"/>
    <property type="match status" value="1"/>
</dbReference>
<gene>
    <name evidence="5" type="ORF">SAMN04488111_3045</name>
</gene>
<dbReference type="OrthoDB" id="799767at2"/>
<evidence type="ECO:0000313" key="6">
    <source>
        <dbReference type="Proteomes" id="UP000198412"/>
    </source>
</evidence>
<dbReference type="SMART" id="SM00342">
    <property type="entry name" value="HTH_ARAC"/>
    <property type="match status" value="1"/>
</dbReference>
<keyword evidence="2" id="KW-0238">DNA-binding</keyword>
<dbReference type="PANTHER" id="PTHR47893">
    <property type="entry name" value="REGULATORY PROTEIN PCHR"/>
    <property type="match status" value="1"/>
</dbReference>
<dbReference type="AlphaFoldDB" id="A0A238Z2Z6"/>
<feature type="domain" description="HTH araC/xylS-type" evidence="4">
    <location>
        <begin position="230"/>
        <end position="328"/>
    </location>
</feature>
<dbReference type="InterPro" id="IPR020449">
    <property type="entry name" value="Tscrpt_reg_AraC-type_HTH"/>
</dbReference>
<name>A0A238Z2Z6_9FLAO</name>
<evidence type="ECO:0000256" key="3">
    <source>
        <dbReference type="ARBA" id="ARBA00023163"/>
    </source>
</evidence>
<dbReference type="Gene3D" id="1.10.10.60">
    <property type="entry name" value="Homeodomain-like"/>
    <property type="match status" value="1"/>
</dbReference>
<evidence type="ECO:0000313" key="5">
    <source>
        <dbReference type="EMBL" id="SNR77726.1"/>
    </source>
</evidence>
<dbReference type="SUPFAM" id="SSF46689">
    <property type="entry name" value="Homeodomain-like"/>
    <property type="match status" value="1"/>
</dbReference>
<dbReference type="PRINTS" id="PR00032">
    <property type="entry name" value="HTHARAC"/>
</dbReference>
<dbReference type="GO" id="GO:0043565">
    <property type="term" value="F:sequence-specific DNA binding"/>
    <property type="evidence" value="ECO:0007669"/>
    <property type="project" value="InterPro"/>
</dbReference>
<evidence type="ECO:0000259" key="4">
    <source>
        <dbReference type="PROSITE" id="PS01124"/>
    </source>
</evidence>
<evidence type="ECO:0000256" key="1">
    <source>
        <dbReference type="ARBA" id="ARBA00023015"/>
    </source>
</evidence>
<keyword evidence="6" id="KW-1185">Reference proteome</keyword>
<dbReference type="EMBL" id="FZNX01000005">
    <property type="protein sequence ID" value="SNR77726.1"/>
    <property type="molecule type" value="Genomic_DNA"/>
</dbReference>
<organism evidence="5 6">
    <name type="scientific">Lutibacter flavus</name>
    <dbReference type="NCBI Taxonomy" id="691689"/>
    <lineage>
        <taxon>Bacteria</taxon>
        <taxon>Pseudomonadati</taxon>
        <taxon>Bacteroidota</taxon>
        <taxon>Flavobacteriia</taxon>
        <taxon>Flavobacteriales</taxon>
        <taxon>Flavobacteriaceae</taxon>
        <taxon>Lutibacter</taxon>
    </lineage>
</organism>
<evidence type="ECO:0000256" key="2">
    <source>
        <dbReference type="ARBA" id="ARBA00023125"/>
    </source>
</evidence>
<dbReference type="Proteomes" id="UP000198412">
    <property type="component" value="Unassembled WGS sequence"/>
</dbReference>